<dbReference type="RefSeq" id="WP_009325717.1">
    <property type="nucleotide sequence ID" value="NZ_CAOJUJ010000002.1"/>
</dbReference>
<dbReference type="CDD" id="cd07033">
    <property type="entry name" value="TPP_PYR_DXS_TK_like"/>
    <property type="match status" value="1"/>
</dbReference>
<dbReference type="HAMAP" id="MF_00315">
    <property type="entry name" value="DXP_synth"/>
    <property type="match status" value="1"/>
</dbReference>
<feature type="binding site" evidence="10">
    <location>
        <position position="369"/>
    </location>
    <ligand>
        <name>thiamine diphosphate</name>
        <dbReference type="ChEBI" id="CHEBI:58937"/>
    </ligand>
</feature>
<dbReference type="InterPro" id="IPR049557">
    <property type="entry name" value="Transketolase_CS"/>
</dbReference>
<dbReference type="GeneID" id="42855151"/>
<name>A0A0D8J4C1_9FIRM</name>
<comment type="caution">
    <text evidence="10">Lacks conserved residue(s) required for the propagation of feature annotation.</text>
</comment>
<feature type="domain" description="Transketolase-like pyrimidine-binding" evidence="11">
    <location>
        <begin position="318"/>
        <end position="481"/>
    </location>
</feature>
<keyword evidence="7 10" id="KW-0784">Thiamine biosynthesis</keyword>
<dbReference type="GO" id="GO:0008661">
    <property type="term" value="F:1-deoxy-D-xylulose-5-phosphate synthase activity"/>
    <property type="evidence" value="ECO:0007669"/>
    <property type="project" value="UniProtKB-UniRule"/>
</dbReference>
<dbReference type="PROSITE" id="PS00801">
    <property type="entry name" value="TRANSKETOLASE_1"/>
    <property type="match status" value="1"/>
</dbReference>
<evidence type="ECO:0000313" key="12">
    <source>
        <dbReference type="EMBL" id="KJF41371.1"/>
    </source>
</evidence>
<evidence type="ECO:0000256" key="10">
    <source>
        <dbReference type="HAMAP-Rule" id="MF_00315"/>
    </source>
</evidence>
<dbReference type="Gene3D" id="3.40.50.920">
    <property type="match status" value="1"/>
</dbReference>
<organism evidence="12 13">
    <name type="scientific">Ruthenibacterium lactatiformans</name>
    <dbReference type="NCBI Taxonomy" id="1550024"/>
    <lineage>
        <taxon>Bacteria</taxon>
        <taxon>Bacillati</taxon>
        <taxon>Bacillota</taxon>
        <taxon>Clostridia</taxon>
        <taxon>Eubacteriales</taxon>
        <taxon>Oscillospiraceae</taxon>
        <taxon>Ruthenibacterium</taxon>
    </lineage>
</organism>
<dbReference type="Pfam" id="PF13292">
    <property type="entry name" value="DXP_synthase_N"/>
    <property type="match status" value="1"/>
</dbReference>
<evidence type="ECO:0000256" key="7">
    <source>
        <dbReference type="ARBA" id="ARBA00022977"/>
    </source>
</evidence>
<dbReference type="Proteomes" id="UP000032483">
    <property type="component" value="Unassembled WGS sequence"/>
</dbReference>
<keyword evidence="8 10" id="KW-0786">Thiamine pyrophosphate</keyword>
<evidence type="ECO:0000256" key="9">
    <source>
        <dbReference type="ARBA" id="ARBA00023229"/>
    </source>
</evidence>
<comment type="function">
    <text evidence="10">Catalyzes the acyloin condensation reaction between C atoms 2 and 3 of pyruvate and glyceraldehyde 3-phosphate to yield 1-deoxy-D-xylulose-5-phosphate (DXP).</text>
</comment>
<dbReference type="InterPro" id="IPR009014">
    <property type="entry name" value="Transketo_C/PFOR_II"/>
</dbReference>
<evidence type="ECO:0000256" key="6">
    <source>
        <dbReference type="ARBA" id="ARBA00022842"/>
    </source>
</evidence>
<dbReference type="EMBL" id="JXXK01000001">
    <property type="protein sequence ID" value="KJF41371.1"/>
    <property type="molecule type" value="Genomic_DNA"/>
</dbReference>
<dbReference type="GO" id="GO:0005829">
    <property type="term" value="C:cytosol"/>
    <property type="evidence" value="ECO:0007669"/>
    <property type="project" value="TreeGrafter"/>
</dbReference>
<dbReference type="PATRIC" id="fig|1550024.3.peg.152"/>
<dbReference type="NCBIfam" id="TIGR00204">
    <property type="entry name" value="dxs"/>
    <property type="match status" value="1"/>
</dbReference>
<feature type="binding site" evidence="10">
    <location>
        <begin position="149"/>
        <end position="150"/>
    </location>
    <ligand>
        <name>thiamine diphosphate</name>
        <dbReference type="ChEBI" id="CHEBI:58937"/>
    </ligand>
</feature>
<evidence type="ECO:0000256" key="3">
    <source>
        <dbReference type="ARBA" id="ARBA00011738"/>
    </source>
</evidence>
<dbReference type="InterPro" id="IPR005477">
    <property type="entry name" value="Dxylulose-5-P_synthase"/>
</dbReference>
<dbReference type="GO" id="GO:0016114">
    <property type="term" value="P:terpenoid biosynthetic process"/>
    <property type="evidence" value="ECO:0007669"/>
    <property type="project" value="UniProtKB-UniRule"/>
</dbReference>
<dbReference type="PANTHER" id="PTHR43322:SF5">
    <property type="entry name" value="1-DEOXY-D-XYLULOSE-5-PHOSPHATE SYNTHASE, CHLOROPLASTIC"/>
    <property type="match status" value="1"/>
</dbReference>
<evidence type="ECO:0000256" key="8">
    <source>
        <dbReference type="ARBA" id="ARBA00023052"/>
    </source>
</evidence>
<dbReference type="AlphaFoldDB" id="A0A0D8J4C1"/>
<feature type="binding site" evidence="10">
    <location>
        <position position="176"/>
    </location>
    <ligand>
        <name>thiamine diphosphate</name>
        <dbReference type="ChEBI" id="CHEBI:58937"/>
    </ligand>
</feature>
<evidence type="ECO:0000256" key="5">
    <source>
        <dbReference type="ARBA" id="ARBA00022723"/>
    </source>
</evidence>
<dbReference type="SMART" id="SM00861">
    <property type="entry name" value="Transket_pyr"/>
    <property type="match status" value="1"/>
</dbReference>
<dbReference type="EC" id="2.2.1.7" evidence="10"/>
<comment type="similarity">
    <text evidence="2 10">Belongs to the transketolase family. DXPS subfamily.</text>
</comment>
<accession>A0A0D8J4C1</accession>
<feature type="binding site" evidence="10">
    <location>
        <position position="176"/>
    </location>
    <ligand>
        <name>Mg(2+)</name>
        <dbReference type="ChEBI" id="CHEBI:18420"/>
    </ligand>
</feature>
<feature type="binding site" evidence="10">
    <location>
        <position position="76"/>
    </location>
    <ligand>
        <name>thiamine diphosphate</name>
        <dbReference type="ChEBI" id="CHEBI:58937"/>
    </ligand>
</feature>
<dbReference type="GO" id="GO:0009228">
    <property type="term" value="P:thiamine biosynthetic process"/>
    <property type="evidence" value="ECO:0007669"/>
    <property type="project" value="UniProtKB-UniRule"/>
</dbReference>
<dbReference type="GO" id="GO:0019288">
    <property type="term" value="P:isopentenyl diphosphate biosynthetic process, methylerythritol 4-phosphate pathway"/>
    <property type="evidence" value="ECO:0007669"/>
    <property type="project" value="TreeGrafter"/>
</dbReference>
<dbReference type="GO" id="GO:0030976">
    <property type="term" value="F:thiamine pyrophosphate binding"/>
    <property type="evidence" value="ECO:0007669"/>
    <property type="project" value="UniProtKB-UniRule"/>
</dbReference>
<proteinExistence type="inferred from homology"/>
<reference evidence="12" key="1">
    <citation type="submission" date="2015-02" db="EMBL/GenBank/DDBJ databases">
        <title>A novel member of the family Ruminococcaceae isolated from human feces.</title>
        <authorList>
            <person name="Shkoporov A.N."/>
            <person name="Chaplin A.V."/>
            <person name="Motuzova O.V."/>
            <person name="Kafarskaia L.I."/>
            <person name="Khokhlova E.V."/>
            <person name="Efimov B.A."/>
        </authorList>
    </citation>
    <scope>NUCLEOTIDE SEQUENCE [LARGE SCALE GENOMIC DNA]</scope>
    <source>
        <strain evidence="12">585-1</strain>
    </source>
</reference>
<keyword evidence="6 10" id="KW-0460">Magnesium</keyword>
<dbReference type="SUPFAM" id="SSF52922">
    <property type="entry name" value="TK C-terminal domain-like"/>
    <property type="match status" value="1"/>
</dbReference>
<evidence type="ECO:0000256" key="2">
    <source>
        <dbReference type="ARBA" id="ARBA00011081"/>
    </source>
</evidence>
<feature type="binding site" evidence="10">
    <location>
        <position position="148"/>
    </location>
    <ligand>
        <name>Mg(2+)</name>
        <dbReference type="ChEBI" id="CHEBI:18420"/>
    </ligand>
</feature>
<sequence length="624" mass="67615">MNGTRLLDTIHSPADVKRLDFGQLQELCAEIRAFLIDSVSKTGGHLSSNLGTIELTVALHKVFATPSDKFVWDVGHQCYTHKILTGRREGFDRLRMLGGISGFPSPRESEHDAFIAGHGNTSLSAAIGMAQAKKLRHEPGKVIAVVGDGAFTGGMIYEGMNNIRSLNNLIVVLNDNKMSISKNVGSVAQYLTQLRTSPRYFKAKRDVESLLDSTPVVGGAIKAGIQTVKSAFRRSLYHSTMFEEMGFQYVGPVDGHDVKELSMLFDAYRQEQSAPLFVHVLTIKGKGFTPAEQNPGEFHGVSAFDVNHLTDPDVAPDSSFSTVFGQQLAQLAGQDERICAITAAMKYGTGLQYFYKQHKSRFFDVGMAEQHAVTFAAGLAANGMRPVVSIYSTFLQRGYDQIIHDVNLQRLSVLFAVDRAGLVPGDGETHQGIYDAAFFSELDSFQIVSPCNYAELAYWLERLLLEDGPRALRYPRGAEDEALAALDCSGLEYDVFRAEGPADAALVTYGAQAKEALAAAKLAAQQGVCVDVYKLTVIHPLPQGLCDALGGYRSILFAEEGVRGGGIGEHLAAALLERGCNASYRHIAVPNNGLTHASVDELRARFGLDAASLAAAIMKQGDVK</sequence>
<dbReference type="GO" id="GO:0000287">
    <property type="term" value="F:magnesium ion binding"/>
    <property type="evidence" value="ECO:0007669"/>
    <property type="project" value="UniProtKB-UniRule"/>
</dbReference>
<gene>
    <name evidence="10" type="primary">dxs</name>
    <name evidence="12" type="ORF">TQ39_00680</name>
</gene>
<keyword evidence="9 10" id="KW-0414">Isoprene biosynthesis</keyword>
<dbReference type="Pfam" id="PF02779">
    <property type="entry name" value="Transket_pyr"/>
    <property type="match status" value="1"/>
</dbReference>
<dbReference type="CDD" id="cd02007">
    <property type="entry name" value="TPP_DXS"/>
    <property type="match status" value="1"/>
</dbReference>
<dbReference type="InterPro" id="IPR020826">
    <property type="entry name" value="Transketolase_BS"/>
</dbReference>
<protein>
    <recommendedName>
        <fullName evidence="10">1-deoxy-D-xylulose-5-phosphate synthase</fullName>
        <ecNumber evidence="10">2.2.1.7</ecNumber>
    </recommendedName>
    <alternativeName>
        <fullName evidence="10">1-deoxyxylulose-5-phosphate synthase</fullName>
        <shortName evidence="10">DXP synthase</shortName>
        <shortName evidence="10">DXPS</shortName>
    </alternativeName>
</protein>
<comment type="cofactor">
    <cofactor evidence="10">
        <name>Mg(2+)</name>
        <dbReference type="ChEBI" id="CHEBI:18420"/>
    </cofactor>
    <text evidence="10">Binds 1 Mg(2+) ion per subunit.</text>
</comment>
<evidence type="ECO:0000313" key="13">
    <source>
        <dbReference type="Proteomes" id="UP000032483"/>
    </source>
</evidence>
<dbReference type="InterPro" id="IPR029061">
    <property type="entry name" value="THDP-binding"/>
</dbReference>
<evidence type="ECO:0000256" key="4">
    <source>
        <dbReference type="ARBA" id="ARBA00022679"/>
    </source>
</evidence>
<keyword evidence="5 10" id="KW-0479">Metal-binding</keyword>
<keyword evidence="4 10" id="KW-0808">Transferase</keyword>
<dbReference type="PROSITE" id="PS00802">
    <property type="entry name" value="TRANSKETOLASE_2"/>
    <property type="match status" value="1"/>
</dbReference>
<comment type="caution">
    <text evidence="12">The sequence shown here is derived from an EMBL/GenBank/DDBJ whole genome shotgun (WGS) entry which is preliminary data.</text>
</comment>
<dbReference type="Pfam" id="PF02780">
    <property type="entry name" value="Transketolase_C"/>
    <property type="match status" value="1"/>
</dbReference>
<comment type="cofactor">
    <cofactor evidence="10">
        <name>thiamine diphosphate</name>
        <dbReference type="ChEBI" id="CHEBI:58937"/>
    </cofactor>
    <text evidence="10">Binds 1 thiamine pyrophosphate per subunit.</text>
</comment>
<keyword evidence="13" id="KW-1185">Reference proteome</keyword>
<evidence type="ECO:0000256" key="1">
    <source>
        <dbReference type="ARBA" id="ARBA00004980"/>
    </source>
</evidence>
<dbReference type="Gene3D" id="3.40.50.970">
    <property type="match status" value="2"/>
</dbReference>
<dbReference type="InterPro" id="IPR005475">
    <property type="entry name" value="Transketolase-like_Pyr-bd"/>
</dbReference>
<dbReference type="InterPro" id="IPR033248">
    <property type="entry name" value="Transketolase_C"/>
</dbReference>
<comment type="subunit">
    <text evidence="3 10">Homodimer.</text>
</comment>
<dbReference type="SUPFAM" id="SSF52518">
    <property type="entry name" value="Thiamin diphosphate-binding fold (THDP-binding)"/>
    <property type="match status" value="1"/>
</dbReference>
<evidence type="ECO:0000259" key="11">
    <source>
        <dbReference type="SMART" id="SM00861"/>
    </source>
</evidence>
<comment type="catalytic activity">
    <reaction evidence="10">
        <text>D-glyceraldehyde 3-phosphate + pyruvate + H(+) = 1-deoxy-D-xylulose 5-phosphate + CO2</text>
        <dbReference type="Rhea" id="RHEA:12605"/>
        <dbReference type="ChEBI" id="CHEBI:15361"/>
        <dbReference type="ChEBI" id="CHEBI:15378"/>
        <dbReference type="ChEBI" id="CHEBI:16526"/>
        <dbReference type="ChEBI" id="CHEBI:57792"/>
        <dbReference type="ChEBI" id="CHEBI:59776"/>
        <dbReference type="EC" id="2.2.1.7"/>
    </reaction>
</comment>
<dbReference type="UniPathway" id="UPA00064">
    <property type="reaction ID" value="UER00091"/>
</dbReference>
<comment type="pathway">
    <text evidence="1 10">Metabolic intermediate biosynthesis; 1-deoxy-D-xylulose 5-phosphate biosynthesis; 1-deoxy-D-xylulose 5-phosphate from D-glyceraldehyde 3-phosphate and pyruvate: step 1/1.</text>
</comment>
<dbReference type="PANTHER" id="PTHR43322">
    <property type="entry name" value="1-D-DEOXYXYLULOSE 5-PHOSPHATE SYNTHASE-RELATED"/>
    <property type="match status" value="1"/>
</dbReference>
<feature type="binding site" evidence="10">
    <location>
        <position position="288"/>
    </location>
    <ligand>
        <name>thiamine diphosphate</name>
        <dbReference type="ChEBI" id="CHEBI:58937"/>
    </ligand>
</feature>
<dbReference type="NCBIfam" id="NF003933">
    <property type="entry name" value="PRK05444.2-2"/>
    <property type="match status" value="1"/>
</dbReference>